<keyword evidence="2" id="KW-1185">Reference proteome</keyword>
<evidence type="ECO:0000313" key="1">
    <source>
        <dbReference type="EMBL" id="MCW1916310.1"/>
    </source>
</evidence>
<dbReference type="EMBL" id="JAPDDR010000014">
    <property type="protein sequence ID" value="MCW1916310.1"/>
    <property type="molecule type" value="Genomic_DNA"/>
</dbReference>
<protein>
    <recommendedName>
        <fullName evidence="3">HEAT repeat domain-containing protein</fullName>
    </recommendedName>
</protein>
<name>A0ABT3GAQ5_9BACT</name>
<organism evidence="1 2">
    <name type="scientific">Luteolibacter rhizosphaerae</name>
    <dbReference type="NCBI Taxonomy" id="2989719"/>
    <lineage>
        <taxon>Bacteria</taxon>
        <taxon>Pseudomonadati</taxon>
        <taxon>Verrucomicrobiota</taxon>
        <taxon>Verrucomicrobiia</taxon>
        <taxon>Verrucomicrobiales</taxon>
        <taxon>Verrucomicrobiaceae</taxon>
        <taxon>Luteolibacter</taxon>
    </lineage>
</organism>
<dbReference type="RefSeq" id="WP_264515884.1">
    <property type="nucleotide sequence ID" value="NZ_JAPDDR010000014.1"/>
</dbReference>
<evidence type="ECO:0008006" key="3">
    <source>
        <dbReference type="Google" id="ProtNLM"/>
    </source>
</evidence>
<reference evidence="1" key="1">
    <citation type="submission" date="2022-10" db="EMBL/GenBank/DDBJ databases">
        <title>Luteolibacter sp. GHJ8, whole genome shotgun sequencing project.</title>
        <authorList>
            <person name="Zhao G."/>
            <person name="Shen L."/>
        </authorList>
    </citation>
    <scope>NUCLEOTIDE SEQUENCE</scope>
    <source>
        <strain evidence="1">GHJ8</strain>
    </source>
</reference>
<accession>A0ABT3GAQ5</accession>
<dbReference type="Proteomes" id="UP001165653">
    <property type="component" value="Unassembled WGS sequence"/>
</dbReference>
<comment type="caution">
    <text evidence="1">The sequence shown here is derived from an EMBL/GenBank/DDBJ whole genome shotgun (WGS) entry which is preliminary data.</text>
</comment>
<gene>
    <name evidence="1" type="ORF">OJ996_22160</name>
</gene>
<proteinExistence type="predicted"/>
<sequence length="422" mass="47135">MKSANSAAPRRLPWAQALALAILAGLIAYGVGRAGRKSPQPAVFEWSKLSGNDRDGQTDVAPVQGDRTEQVMRIRQRLLHRWRSSPDPVADWELMRETSRVLESLSVSELEAWFKEADHGLLFSDGLLKQELLDAWARKDGPGAVLGSGPRSRYMDNCVPAFIAWGQKDADAALLWLRDVALPAASENQRHSMRVNLLLHLAKSDLARVEQELPYMDAAERSGTLRALAMNASKDPETQNRLRDLAAQSTGPDDALRMESHLLTRMSQTDADAAEARVDSMELEPARRAELECDILKGASQNDPETAFPEWLSRHPADQAIPAGFWPALNQSFNFDREEMTAWMDTLDAGPLRDQIHERGTRLIASTGDHAKAATYAAGIEDRGRRQAAMEILRVMWRERDPEGATRWLQTLSTEDRAMLER</sequence>
<evidence type="ECO:0000313" key="2">
    <source>
        <dbReference type="Proteomes" id="UP001165653"/>
    </source>
</evidence>